<evidence type="ECO:0000256" key="1">
    <source>
        <dbReference type="ARBA" id="ARBA00022490"/>
    </source>
</evidence>
<sequence length="320" mass="35841">MIYAPIEDTALQQHLDKLEKDELHIFTADDGLFRGGLFHGTRFVNRIRAQHRLGILETLVLGQAGLCAALMIQTMKGRETLQLRYETDGPATGFSVEADSRGFVRGYLLQNPIPIDAPLESWDLAPFFGNGTLSVTRFPEADHAAGREPQRSIVEIKYRNIAKDLAWYFQQSEQLYTAFNTSIRFDSIGRVVGAGGFFIQRMPAAGGTRRGRQSKTEEEIEDAVTNMERAFTACPPLGDWFAEGGNCEDIIFGLLREFNPQAVAARNITFDCPCSKEYYLEAMRKLPQAELENLKETADDPLEIVCRNCSSVYTIPLAEL</sequence>
<evidence type="ECO:0000256" key="2">
    <source>
        <dbReference type="ARBA" id="ARBA00022833"/>
    </source>
</evidence>
<dbReference type="KEGG" id="trz:GWP43_05190"/>
<dbReference type="RefSeq" id="WP_162663220.1">
    <property type="nucleotide sequence ID" value="NZ_CP048020.1"/>
</dbReference>
<dbReference type="GO" id="GO:0005737">
    <property type="term" value="C:cytoplasm"/>
    <property type="evidence" value="ECO:0007669"/>
    <property type="project" value="InterPro"/>
</dbReference>
<dbReference type="EMBL" id="CP048020">
    <property type="protein sequence ID" value="QHX42933.1"/>
    <property type="molecule type" value="Genomic_DNA"/>
</dbReference>
<reference evidence="6 7" key="1">
    <citation type="submission" date="2020-01" db="EMBL/GenBank/DDBJ databases">
        <title>Complete genome sequence of a human oral phylogroup 1 Treponema sp. strain ATCC 700766, originally isolated from periodontitis dental plaque.</title>
        <authorList>
            <person name="Chan Y."/>
            <person name="Huo Y.-B."/>
            <person name="Yu X.-L."/>
            <person name="Zeng H."/>
            <person name="Leung W.-K."/>
            <person name="Watt R.M."/>
        </authorList>
    </citation>
    <scope>NUCLEOTIDE SEQUENCE [LARGE SCALE GENOMIC DNA]</scope>
    <source>
        <strain evidence="6 7">OMZ 804</strain>
    </source>
</reference>
<gene>
    <name evidence="6" type="ORF">GWP43_05190</name>
</gene>
<dbReference type="AlphaFoldDB" id="A0A6P1Y138"/>
<dbReference type="SUPFAM" id="SSF118352">
    <property type="entry name" value="HSP33 redox switch-like"/>
    <property type="match status" value="1"/>
</dbReference>
<dbReference type="InterPro" id="IPR000397">
    <property type="entry name" value="Heat_shock_Hsp33"/>
</dbReference>
<evidence type="ECO:0000313" key="7">
    <source>
        <dbReference type="Proteomes" id="UP000464374"/>
    </source>
</evidence>
<evidence type="ECO:0000256" key="3">
    <source>
        <dbReference type="ARBA" id="ARBA00023157"/>
    </source>
</evidence>
<dbReference type="Gene3D" id="3.55.30.10">
    <property type="entry name" value="Hsp33 domain"/>
    <property type="match status" value="1"/>
</dbReference>
<dbReference type="GO" id="GO:0042026">
    <property type="term" value="P:protein refolding"/>
    <property type="evidence" value="ECO:0007669"/>
    <property type="project" value="TreeGrafter"/>
</dbReference>
<dbReference type="Pfam" id="PF01430">
    <property type="entry name" value="HSP33"/>
    <property type="match status" value="1"/>
</dbReference>
<dbReference type="Gene3D" id="3.90.1280.10">
    <property type="entry name" value="HSP33 redox switch-like"/>
    <property type="match status" value="1"/>
</dbReference>
<protein>
    <submittedName>
        <fullName evidence="6">Hsp33 family molecular chaperone HslO</fullName>
    </submittedName>
</protein>
<dbReference type="GO" id="GO:0051082">
    <property type="term" value="F:unfolded protein binding"/>
    <property type="evidence" value="ECO:0007669"/>
    <property type="project" value="InterPro"/>
</dbReference>
<keyword evidence="5" id="KW-0676">Redox-active center</keyword>
<dbReference type="SUPFAM" id="SSF64397">
    <property type="entry name" value="Hsp33 domain"/>
    <property type="match status" value="1"/>
</dbReference>
<dbReference type="GO" id="GO:0044183">
    <property type="term" value="F:protein folding chaperone"/>
    <property type="evidence" value="ECO:0007669"/>
    <property type="project" value="TreeGrafter"/>
</dbReference>
<organism evidence="6 7">
    <name type="scientific">Treponema vincentii</name>
    <dbReference type="NCBI Taxonomy" id="69710"/>
    <lineage>
        <taxon>Bacteria</taxon>
        <taxon>Pseudomonadati</taxon>
        <taxon>Spirochaetota</taxon>
        <taxon>Spirochaetia</taxon>
        <taxon>Spirochaetales</taxon>
        <taxon>Treponemataceae</taxon>
        <taxon>Treponema</taxon>
    </lineage>
</organism>
<accession>A0A6P1Y138</accession>
<evidence type="ECO:0000313" key="6">
    <source>
        <dbReference type="EMBL" id="QHX42933.1"/>
    </source>
</evidence>
<keyword evidence="3" id="KW-1015">Disulfide bond</keyword>
<evidence type="ECO:0000256" key="4">
    <source>
        <dbReference type="ARBA" id="ARBA00023186"/>
    </source>
</evidence>
<keyword evidence="4" id="KW-0143">Chaperone</keyword>
<name>A0A6P1Y138_9SPIR</name>
<dbReference type="PIRSF" id="PIRSF005261">
    <property type="entry name" value="Heat_shock_Hsp33"/>
    <property type="match status" value="1"/>
</dbReference>
<dbReference type="InterPro" id="IPR016154">
    <property type="entry name" value="Heat_shock_Hsp33_C"/>
</dbReference>
<evidence type="ECO:0000256" key="5">
    <source>
        <dbReference type="ARBA" id="ARBA00023284"/>
    </source>
</evidence>
<keyword evidence="2" id="KW-0862">Zinc</keyword>
<proteinExistence type="predicted"/>
<keyword evidence="1" id="KW-0963">Cytoplasm</keyword>
<dbReference type="PANTHER" id="PTHR30111">
    <property type="entry name" value="33 KDA CHAPERONIN"/>
    <property type="match status" value="1"/>
</dbReference>
<dbReference type="InterPro" id="IPR016153">
    <property type="entry name" value="Heat_shock_Hsp33_N"/>
</dbReference>
<dbReference type="PANTHER" id="PTHR30111:SF1">
    <property type="entry name" value="33 KDA CHAPERONIN"/>
    <property type="match status" value="1"/>
</dbReference>
<dbReference type="Proteomes" id="UP000464374">
    <property type="component" value="Chromosome"/>
</dbReference>